<dbReference type="Pfam" id="PF01313">
    <property type="entry name" value="Bac_export_3"/>
    <property type="match status" value="1"/>
</dbReference>
<evidence type="ECO:0000256" key="2">
    <source>
        <dbReference type="ARBA" id="ARBA00006156"/>
    </source>
</evidence>
<dbReference type="RefSeq" id="WP_420245015.1">
    <property type="nucleotide sequence ID" value="NZ_BOPV01000001.1"/>
</dbReference>
<evidence type="ECO:0000256" key="4">
    <source>
        <dbReference type="ARBA" id="ARBA00022475"/>
    </source>
</evidence>
<evidence type="ECO:0000256" key="8">
    <source>
        <dbReference type="ARBA" id="ARBA00023143"/>
    </source>
</evidence>
<evidence type="ECO:0000256" key="5">
    <source>
        <dbReference type="ARBA" id="ARBA00022692"/>
    </source>
</evidence>
<dbReference type="GO" id="GO:0044780">
    <property type="term" value="P:bacterial-type flagellum assembly"/>
    <property type="evidence" value="ECO:0007669"/>
    <property type="project" value="InterPro"/>
</dbReference>
<dbReference type="GO" id="GO:0009425">
    <property type="term" value="C:bacterial-type flagellum basal body"/>
    <property type="evidence" value="ECO:0007669"/>
    <property type="project" value="UniProtKB-SubCell"/>
</dbReference>
<comment type="subcellular location">
    <subcellularLocation>
        <location evidence="1 9">Cell membrane</location>
        <topology evidence="1">Multi-pass membrane protein</topology>
    </subcellularLocation>
    <subcellularLocation>
        <location evidence="9">Bacterial flagellum basal body</location>
    </subcellularLocation>
</comment>
<evidence type="ECO:0000256" key="7">
    <source>
        <dbReference type="ARBA" id="ARBA00023136"/>
    </source>
</evidence>
<feature type="transmembrane region" description="Helical" evidence="9">
    <location>
        <begin position="50"/>
        <end position="70"/>
    </location>
</feature>
<keyword evidence="10" id="KW-0969">Cilium</keyword>
<keyword evidence="10" id="KW-0966">Cell projection</keyword>
<name>A0A8S8XHM9_9PROT</name>
<dbReference type="PRINTS" id="PR00952">
    <property type="entry name" value="TYPE3IMQPROT"/>
</dbReference>
<dbReference type="Proteomes" id="UP000681075">
    <property type="component" value="Unassembled WGS sequence"/>
</dbReference>
<dbReference type="EMBL" id="BOPV01000001">
    <property type="protein sequence ID" value="GIL41511.1"/>
    <property type="molecule type" value="Genomic_DNA"/>
</dbReference>
<organism evidence="10 11">
    <name type="scientific">Roseiterribacter gracilis</name>
    <dbReference type="NCBI Taxonomy" id="2812848"/>
    <lineage>
        <taxon>Bacteria</taxon>
        <taxon>Pseudomonadati</taxon>
        <taxon>Pseudomonadota</taxon>
        <taxon>Alphaproteobacteria</taxon>
        <taxon>Rhodospirillales</taxon>
        <taxon>Roseiterribacteraceae</taxon>
        <taxon>Roseiterribacter</taxon>
    </lineage>
</organism>
<keyword evidence="6 9" id="KW-1133">Transmembrane helix</keyword>
<reference evidence="10" key="1">
    <citation type="submission" date="2021-02" db="EMBL/GenBank/DDBJ databases">
        <title>Genome sequence of Rhodospirillales sp. strain TMPK1 isolated from soil.</title>
        <authorList>
            <person name="Nakai R."/>
            <person name="Kusada H."/>
            <person name="Tamaki H."/>
        </authorList>
    </citation>
    <scope>NUCLEOTIDE SEQUENCE</scope>
    <source>
        <strain evidence="10">TMPK1</strain>
    </source>
</reference>
<comment type="function">
    <text evidence="9">Role in flagellar biosynthesis.</text>
</comment>
<evidence type="ECO:0000256" key="1">
    <source>
        <dbReference type="ARBA" id="ARBA00004651"/>
    </source>
</evidence>
<proteinExistence type="inferred from homology"/>
<comment type="caution">
    <text evidence="10">The sequence shown here is derived from an EMBL/GenBank/DDBJ whole genome shotgun (WGS) entry which is preliminary data.</text>
</comment>
<dbReference type="GO" id="GO:0009306">
    <property type="term" value="P:protein secretion"/>
    <property type="evidence" value="ECO:0007669"/>
    <property type="project" value="InterPro"/>
</dbReference>
<dbReference type="NCBIfam" id="TIGR01402">
    <property type="entry name" value="fliQ"/>
    <property type="match status" value="1"/>
</dbReference>
<dbReference type="AlphaFoldDB" id="A0A8S8XHM9"/>
<gene>
    <name evidence="9" type="primary">fliQ</name>
    <name evidence="10" type="ORF">TMPK1_37480</name>
</gene>
<keyword evidence="7 9" id="KW-0472">Membrane</keyword>
<keyword evidence="11" id="KW-1185">Reference proteome</keyword>
<keyword evidence="10" id="KW-0282">Flagellum</keyword>
<dbReference type="PANTHER" id="PTHR34040">
    <property type="entry name" value="FLAGELLAR BIOSYNTHETIC PROTEIN FLIQ"/>
    <property type="match status" value="1"/>
</dbReference>
<keyword evidence="8 9" id="KW-0975">Bacterial flagellum</keyword>
<protein>
    <recommendedName>
        <fullName evidence="3 9">Flagellar biosynthetic protein FliQ</fullName>
    </recommendedName>
</protein>
<accession>A0A8S8XHM9</accession>
<feature type="transmembrane region" description="Helical" evidence="9">
    <location>
        <begin position="12"/>
        <end position="38"/>
    </location>
</feature>
<dbReference type="GO" id="GO:0005886">
    <property type="term" value="C:plasma membrane"/>
    <property type="evidence" value="ECO:0007669"/>
    <property type="project" value="UniProtKB-SubCell"/>
</dbReference>
<dbReference type="InterPro" id="IPR002191">
    <property type="entry name" value="Bac_export_3"/>
</dbReference>
<evidence type="ECO:0000256" key="6">
    <source>
        <dbReference type="ARBA" id="ARBA00022989"/>
    </source>
</evidence>
<dbReference type="PIRSF" id="PIRSF004669">
    <property type="entry name" value="FliQ"/>
    <property type="match status" value="1"/>
</dbReference>
<dbReference type="InterPro" id="IPR006305">
    <property type="entry name" value="FliQ"/>
</dbReference>
<comment type="similarity">
    <text evidence="2 9">Belongs to the FliQ/MopD/SpaQ family.</text>
</comment>
<keyword evidence="4 9" id="KW-1003">Cell membrane</keyword>
<evidence type="ECO:0000256" key="3">
    <source>
        <dbReference type="ARBA" id="ARBA00021718"/>
    </source>
</evidence>
<evidence type="ECO:0000313" key="10">
    <source>
        <dbReference type="EMBL" id="GIL41511.1"/>
    </source>
</evidence>
<sequence>MNQTDVLDLVREGLMTALIIAGPVMIVGLVVGVLVSLFQTLTQLNEMTLAFIPKILAIFVALLIFGPFMLQQLESFMRMTTDKIVSLP</sequence>
<keyword evidence="5 9" id="KW-0812">Transmembrane</keyword>
<evidence type="ECO:0000256" key="9">
    <source>
        <dbReference type="RuleBase" id="RU364090"/>
    </source>
</evidence>
<dbReference type="PANTHER" id="PTHR34040:SF2">
    <property type="entry name" value="FLAGELLAR BIOSYNTHETIC PROTEIN FLIQ"/>
    <property type="match status" value="1"/>
</dbReference>
<evidence type="ECO:0000313" key="11">
    <source>
        <dbReference type="Proteomes" id="UP000681075"/>
    </source>
</evidence>